<feature type="transmembrane region" description="Helical" evidence="1">
    <location>
        <begin position="226"/>
        <end position="252"/>
    </location>
</feature>
<evidence type="ECO:0000313" key="3">
    <source>
        <dbReference type="Proteomes" id="UP000017559"/>
    </source>
</evidence>
<protein>
    <submittedName>
        <fullName evidence="2">Uncharacterized protein</fullName>
    </submittedName>
</protein>
<dbReference type="KEGG" id="mrr:Moror_5304"/>
<feature type="transmembrane region" description="Helical" evidence="1">
    <location>
        <begin position="134"/>
        <end position="154"/>
    </location>
</feature>
<keyword evidence="1" id="KW-1133">Transmembrane helix</keyword>
<dbReference type="Proteomes" id="UP000017559">
    <property type="component" value="Unassembled WGS sequence"/>
</dbReference>
<dbReference type="EMBL" id="AWSO01000588">
    <property type="protein sequence ID" value="ESK89099.1"/>
    <property type="molecule type" value="Genomic_DNA"/>
</dbReference>
<dbReference type="STRING" id="1381753.V2YBM9"/>
<comment type="caution">
    <text evidence="2">The sequence shown here is derived from an EMBL/GenBank/DDBJ whole genome shotgun (WGS) entry which is preliminary data.</text>
</comment>
<evidence type="ECO:0000313" key="2">
    <source>
        <dbReference type="EMBL" id="ESK89099.1"/>
    </source>
</evidence>
<accession>V2YBM9</accession>
<organism evidence="2 3">
    <name type="scientific">Moniliophthora roreri (strain MCA 2997)</name>
    <name type="common">Cocoa frosty pod rot fungus</name>
    <name type="synonym">Crinipellis roreri</name>
    <dbReference type="NCBI Taxonomy" id="1381753"/>
    <lineage>
        <taxon>Eukaryota</taxon>
        <taxon>Fungi</taxon>
        <taxon>Dikarya</taxon>
        <taxon>Basidiomycota</taxon>
        <taxon>Agaricomycotina</taxon>
        <taxon>Agaricomycetes</taxon>
        <taxon>Agaricomycetidae</taxon>
        <taxon>Agaricales</taxon>
        <taxon>Marasmiineae</taxon>
        <taxon>Marasmiaceae</taxon>
        <taxon>Moniliophthora</taxon>
    </lineage>
</organism>
<keyword evidence="3" id="KW-1185">Reference proteome</keyword>
<dbReference type="AlphaFoldDB" id="V2YBM9"/>
<proteinExistence type="predicted"/>
<keyword evidence="1" id="KW-0812">Transmembrane</keyword>
<reference evidence="2 3" key="1">
    <citation type="journal article" date="2014" name="BMC Genomics">
        <title>Genome and secretome analysis of the hemibiotrophic fungal pathogen, Moniliophthora roreri, which causes frosty pod rot disease of cacao: mechanisms of the biotrophic and necrotrophic phases.</title>
        <authorList>
            <person name="Meinhardt L.W."/>
            <person name="Costa G.G.L."/>
            <person name="Thomazella D.P.T."/>
            <person name="Teixeira P.J.P.L."/>
            <person name="Carazzolle M.F."/>
            <person name="Schuster S.C."/>
            <person name="Carlson J.E."/>
            <person name="Guiltinan M.J."/>
            <person name="Mieczkowski P."/>
            <person name="Farmer A."/>
            <person name="Ramaraj T."/>
            <person name="Crozier J."/>
            <person name="Davis R.E."/>
            <person name="Shao J."/>
            <person name="Melnick R.L."/>
            <person name="Pereira G.A.G."/>
            <person name="Bailey B.A."/>
        </authorList>
    </citation>
    <scope>NUCLEOTIDE SEQUENCE [LARGE SCALE GENOMIC DNA]</scope>
    <source>
        <strain evidence="2 3">MCA 2997</strain>
    </source>
</reference>
<gene>
    <name evidence="2" type="ORF">Moror_5304</name>
</gene>
<feature type="non-terminal residue" evidence="2">
    <location>
        <position position="256"/>
    </location>
</feature>
<dbReference type="OrthoDB" id="3350812at2759"/>
<evidence type="ECO:0000256" key="1">
    <source>
        <dbReference type="SAM" id="Phobius"/>
    </source>
</evidence>
<dbReference type="HOGENOM" id="CLU_1088013_0_0_1"/>
<name>V2YBM9_MONRO</name>
<feature type="transmembrane region" description="Helical" evidence="1">
    <location>
        <begin position="186"/>
        <end position="205"/>
    </location>
</feature>
<sequence>MASHSPEMLSVLNTALNHQTTVSYLDGMVPTVVMNGSILKLGSSFSMRPFCIRLSPPFGFGGSIRLEISMVPIQSSISCAKVSAHCGYVYLSSSLKLCHRNEPTGLYDLAAVGVSLSNLIQTIRIWCAWRKNKLVQIIITALTIGCFVVNIIAVNRVTMSLKFLSILFPTFRGCLITDGKNTYASWIIWLVYDTAASLLMLIPGISGYQKGGLSEFARIMYQDGAIYFIVMFILSVINIIVMTTLPCGYTFILAPF</sequence>
<keyword evidence="1" id="KW-0472">Membrane</keyword>